<feature type="transmembrane region" description="Helical" evidence="2">
    <location>
        <begin position="176"/>
        <end position="196"/>
    </location>
</feature>
<evidence type="ECO:0000256" key="1">
    <source>
        <dbReference type="SAM" id="MobiDB-lite"/>
    </source>
</evidence>
<dbReference type="Proteomes" id="UP000035740">
    <property type="component" value="Unassembled WGS sequence"/>
</dbReference>
<protein>
    <submittedName>
        <fullName evidence="3">Uncharacterized protein</fullName>
    </submittedName>
</protein>
<sequence>VTSDHENSVSYSGSRREESPSANRFDDPHSIMDSKSDSPSRRGSAHQDGHHGFRQSVRKSLKKPAEEIARKRELDRRRSTSLREHIRQASESELQQSKVAHKRHLYTYRLIASFGGSKLEQANGDDLENSFRWWGSPGAEGLLTIMHSIVLVDTLMFGLTIFLIATGGNLELCAVLIPLVLKICFAPILIQNYTLITSAGSMARIELLLL</sequence>
<keyword evidence="4" id="KW-1185">Reference proteome</keyword>
<feature type="region of interest" description="Disordered" evidence="1">
    <location>
        <begin position="1"/>
        <end position="95"/>
    </location>
</feature>
<accession>A0A0J8DTB4</accession>
<feature type="non-terminal residue" evidence="3">
    <location>
        <position position="1"/>
    </location>
</feature>
<reference evidence="3 4" key="1">
    <citation type="journal article" date="2014" name="Nature">
        <title>The genome of the recently domesticated crop plant sugar beet (Beta vulgaris).</title>
        <authorList>
            <person name="Dohm J.C."/>
            <person name="Minoche A.E."/>
            <person name="Holtgrawe D."/>
            <person name="Capella-Gutierrez S."/>
            <person name="Zakrzewski F."/>
            <person name="Tafer H."/>
            <person name="Rupp O."/>
            <person name="Sorensen T.R."/>
            <person name="Stracke R."/>
            <person name="Reinhardt R."/>
            <person name="Goesmann A."/>
            <person name="Kraft T."/>
            <person name="Schulz B."/>
            <person name="Stadler P.F."/>
            <person name="Schmidt T."/>
            <person name="Gabaldon T."/>
            <person name="Lehrach H."/>
            <person name="Weisshaar B."/>
            <person name="Himmelbauer H."/>
        </authorList>
    </citation>
    <scope>NUCLEOTIDE SEQUENCE [LARGE SCALE GENOMIC DNA]</scope>
    <source>
        <tissue evidence="3">Taproot</tissue>
    </source>
</reference>
<feature type="compositionally biased region" description="Basic and acidic residues" evidence="1">
    <location>
        <begin position="14"/>
        <end position="51"/>
    </location>
</feature>
<evidence type="ECO:0000256" key="2">
    <source>
        <dbReference type="SAM" id="Phobius"/>
    </source>
</evidence>
<dbReference type="OrthoDB" id="10688564at2759"/>
<feature type="transmembrane region" description="Helical" evidence="2">
    <location>
        <begin position="142"/>
        <end position="164"/>
    </location>
</feature>
<evidence type="ECO:0000313" key="4">
    <source>
        <dbReference type="Proteomes" id="UP000035740"/>
    </source>
</evidence>
<organism evidence="3 4">
    <name type="scientific">Beta vulgaris subsp. vulgaris</name>
    <name type="common">Beet</name>
    <dbReference type="NCBI Taxonomy" id="3555"/>
    <lineage>
        <taxon>Eukaryota</taxon>
        <taxon>Viridiplantae</taxon>
        <taxon>Streptophyta</taxon>
        <taxon>Embryophyta</taxon>
        <taxon>Tracheophyta</taxon>
        <taxon>Spermatophyta</taxon>
        <taxon>Magnoliopsida</taxon>
        <taxon>eudicotyledons</taxon>
        <taxon>Gunneridae</taxon>
        <taxon>Pentapetalae</taxon>
        <taxon>Caryophyllales</taxon>
        <taxon>Chenopodiaceae</taxon>
        <taxon>Betoideae</taxon>
        <taxon>Beta</taxon>
    </lineage>
</organism>
<dbReference type="AlphaFoldDB" id="A0A0J8DTB4"/>
<keyword evidence="2" id="KW-1133">Transmembrane helix</keyword>
<feature type="compositionally biased region" description="Basic and acidic residues" evidence="1">
    <location>
        <begin position="63"/>
        <end position="90"/>
    </location>
</feature>
<dbReference type="Gramene" id="KMS94000">
    <property type="protein sequence ID" value="KMS94000"/>
    <property type="gene ID" value="BVRB_025800"/>
</dbReference>
<feature type="compositionally biased region" description="Basic residues" evidence="1">
    <location>
        <begin position="52"/>
        <end position="62"/>
    </location>
</feature>
<gene>
    <name evidence="3" type="ORF">BVRB_025800</name>
</gene>
<keyword evidence="2" id="KW-0472">Membrane</keyword>
<name>A0A0J8DTB4_BETVV</name>
<evidence type="ECO:0000313" key="3">
    <source>
        <dbReference type="EMBL" id="KMS94000.1"/>
    </source>
</evidence>
<proteinExistence type="predicted"/>
<dbReference type="EMBL" id="KQ097006">
    <property type="protein sequence ID" value="KMS94000.1"/>
    <property type="molecule type" value="Genomic_DNA"/>
</dbReference>
<keyword evidence="2" id="KW-0812">Transmembrane</keyword>